<comment type="caution">
    <text evidence="2">The sequence shown here is derived from an EMBL/GenBank/DDBJ whole genome shotgun (WGS) entry which is preliminary data.</text>
</comment>
<dbReference type="AlphaFoldDB" id="A0AA39V3A4"/>
<dbReference type="Gene3D" id="6.10.250.2790">
    <property type="match status" value="1"/>
</dbReference>
<evidence type="ECO:0000313" key="3">
    <source>
        <dbReference type="Proteomes" id="UP001166286"/>
    </source>
</evidence>
<name>A0AA39V3A4_9LECA</name>
<dbReference type="Proteomes" id="UP001166286">
    <property type="component" value="Unassembled WGS sequence"/>
</dbReference>
<accession>A0AA39V3A4</accession>
<evidence type="ECO:0000256" key="1">
    <source>
        <dbReference type="SAM" id="MobiDB-lite"/>
    </source>
</evidence>
<dbReference type="EMBL" id="JAFEKC020000005">
    <property type="protein sequence ID" value="KAK0514227.1"/>
    <property type="molecule type" value="Genomic_DNA"/>
</dbReference>
<proteinExistence type="predicted"/>
<feature type="compositionally biased region" description="Low complexity" evidence="1">
    <location>
        <begin position="137"/>
        <end position="147"/>
    </location>
</feature>
<keyword evidence="3" id="KW-1185">Reference proteome</keyword>
<gene>
    <name evidence="2" type="ORF">JMJ35_002844</name>
</gene>
<feature type="region of interest" description="Disordered" evidence="1">
    <location>
        <begin position="275"/>
        <end position="301"/>
    </location>
</feature>
<reference evidence="2" key="1">
    <citation type="submission" date="2023-03" db="EMBL/GenBank/DDBJ databases">
        <title>Complete genome of Cladonia borealis.</title>
        <authorList>
            <person name="Park H."/>
        </authorList>
    </citation>
    <scope>NUCLEOTIDE SEQUENCE</scope>
    <source>
        <strain evidence="2">ANT050790</strain>
    </source>
</reference>
<evidence type="ECO:0000313" key="2">
    <source>
        <dbReference type="EMBL" id="KAK0514227.1"/>
    </source>
</evidence>
<protein>
    <submittedName>
        <fullName evidence="2">Uncharacterized protein</fullName>
    </submittedName>
</protein>
<feature type="compositionally biased region" description="Basic and acidic residues" evidence="1">
    <location>
        <begin position="126"/>
        <end position="136"/>
    </location>
</feature>
<organism evidence="2 3">
    <name type="scientific">Cladonia borealis</name>
    <dbReference type="NCBI Taxonomy" id="184061"/>
    <lineage>
        <taxon>Eukaryota</taxon>
        <taxon>Fungi</taxon>
        <taxon>Dikarya</taxon>
        <taxon>Ascomycota</taxon>
        <taxon>Pezizomycotina</taxon>
        <taxon>Lecanoromycetes</taxon>
        <taxon>OSLEUM clade</taxon>
        <taxon>Lecanoromycetidae</taxon>
        <taxon>Lecanorales</taxon>
        <taxon>Lecanorineae</taxon>
        <taxon>Cladoniaceae</taxon>
        <taxon>Cladonia</taxon>
    </lineage>
</organism>
<feature type="region of interest" description="Disordered" evidence="1">
    <location>
        <begin position="119"/>
        <end position="152"/>
    </location>
</feature>
<sequence length="321" mass="35289">MPTATAPPNPHLTDSTLHPFTTPTFSPIDYLNITLPKPTSTTTLSTTASQTQTHISTLAAQTTRLSDTLTTLTDDILRTSSRLAYEVELLRGEALSLADTLSSRGSLHPQILHFVPNGLDSILSPPEEKEHEETEKPTSPITASPNSLPEPPSLPRLRTLLHVRTQLQRCISAFNLALTLPFPPSLLSPTANPLASPEAEAQEAKGQAALARIKQEILDLIADTEGRGGGIERARERVRELRELMGVWRGTGEERARGRWVEGLEGMVDEEERRRERRVFGGQGQGRKEGSAVRGFGGLEPEVRSGTPGFLRRLREEIYMD</sequence>